<dbReference type="InterPro" id="IPR027417">
    <property type="entry name" value="P-loop_NTPase"/>
</dbReference>
<evidence type="ECO:0000256" key="7">
    <source>
        <dbReference type="ARBA" id="ARBA00022840"/>
    </source>
</evidence>
<dbReference type="InterPro" id="IPR008048">
    <property type="entry name" value="MCM5"/>
</dbReference>
<dbReference type="EMBL" id="CAAE01013748">
    <property type="protein sequence ID" value="CAF95283.1"/>
    <property type="molecule type" value="Genomic_DNA"/>
</dbReference>
<evidence type="ECO:0000256" key="2">
    <source>
        <dbReference type="ARBA" id="ARBA00008010"/>
    </source>
</evidence>
<evidence type="ECO:0000256" key="8">
    <source>
        <dbReference type="ARBA" id="ARBA00023125"/>
    </source>
</evidence>
<dbReference type="Gene3D" id="2.20.28.10">
    <property type="match status" value="1"/>
</dbReference>
<dbReference type="FunFam" id="2.20.28.10:FF:000005">
    <property type="entry name" value="DNA helicase"/>
    <property type="match status" value="1"/>
</dbReference>
<comment type="catalytic activity">
    <reaction evidence="11">
        <text>ATP + H2O = ADP + phosphate + H(+)</text>
        <dbReference type="Rhea" id="RHEA:13065"/>
        <dbReference type="ChEBI" id="CHEBI:15377"/>
        <dbReference type="ChEBI" id="CHEBI:15378"/>
        <dbReference type="ChEBI" id="CHEBI:30616"/>
        <dbReference type="ChEBI" id="CHEBI:43474"/>
        <dbReference type="ChEBI" id="CHEBI:456216"/>
        <dbReference type="EC" id="3.6.4.12"/>
    </reaction>
    <physiologicalReaction direction="left-to-right" evidence="11">
        <dbReference type="Rhea" id="RHEA:13066"/>
    </physiologicalReaction>
</comment>
<dbReference type="KEGG" id="tng:GSTEN00011881G001"/>
<dbReference type="Gene3D" id="3.30.1640.10">
    <property type="entry name" value="mini-chromosome maintenance (MCM) complex, chain A, domain 1"/>
    <property type="match status" value="1"/>
</dbReference>
<evidence type="ECO:0000259" key="13">
    <source>
        <dbReference type="Pfam" id="PF14551"/>
    </source>
</evidence>
<evidence type="ECO:0000256" key="6">
    <source>
        <dbReference type="ARBA" id="ARBA00022806"/>
    </source>
</evidence>
<dbReference type="GO" id="GO:0003688">
    <property type="term" value="F:DNA replication origin binding"/>
    <property type="evidence" value="ECO:0007669"/>
    <property type="project" value="UniProtKB-UniRule"/>
</dbReference>
<feature type="domain" description="MCM N-terminal" evidence="13">
    <location>
        <begin position="1"/>
        <end position="56"/>
    </location>
</feature>
<protein>
    <recommendedName>
        <fullName evidence="12">DNA replication licensing factor MCM5</fullName>
        <ecNumber evidence="12">3.6.4.12</ecNumber>
    </recommendedName>
</protein>
<dbReference type="GO" id="GO:0003697">
    <property type="term" value="F:single-stranded DNA binding"/>
    <property type="evidence" value="ECO:0007669"/>
    <property type="project" value="TreeGrafter"/>
</dbReference>
<comment type="similarity">
    <text evidence="2 12">Belongs to the MCM family.</text>
</comment>
<keyword evidence="4 12" id="KW-0547">Nucleotide-binding</keyword>
<name>Q4SVP9_TETNG</name>
<accession>Q4SVP9</accession>
<reference evidence="16" key="2">
    <citation type="submission" date="2004-02" db="EMBL/GenBank/DDBJ databases">
        <authorList>
            <consortium name="Genoscope"/>
            <consortium name="Whitehead Institute Centre for Genome Research"/>
        </authorList>
    </citation>
    <scope>NUCLEOTIDE SEQUENCE</scope>
</reference>
<dbReference type="EC" id="3.6.4.12" evidence="12"/>
<dbReference type="InterPro" id="IPR012340">
    <property type="entry name" value="NA-bd_OB-fold"/>
</dbReference>
<dbReference type="GO" id="GO:0000727">
    <property type="term" value="P:double-strand break repair via break-induced replication"/>
    <property type="evidence" value="ECO:0007669"/>
    <property type="project" value="TreeGrafter"/>
</dbReference>
<proteinExistence type="inferred from homology"/>
<comment type="subunit">
    <text evidence="12">Component of the MCM2-7 complex.</text>
</comment>
<dbReference type="PANTHER" id="PTHR11630:SF42">
    <property type="entry name" value="DNA REPLICATION LICENSING FACTOR MCM5"/>
    <property type="match status" value="1"/>
</dbReference>
<dbReference type="GO" id="GO:0005524">
    <property type="term" value="F:ATP binding"/>
    <property type="evidence" value="ECO:0007669"/>
    <property type="project" value="UniProtKB-UniRule"/>
</dbReference>
<keyword evidence="3 12" id="KW-0235">DNA replication</keyword>
<dbReference type="Gene3D" id="2.40.50.140">
    <property type="entry name" value="Nucleic acid-binding proteins"/>
    <property type="match status" value="1"/>
</dbReference>
<evidence type="ECO:0000259" key="14">
    <source>
        <dbReference type="Pfam" id="PF17207"/>
    </source>
</evidence>
<dbReference type="GO" id="GO:0006270">
    <property type="term" value="P:DNA replication initiation"/>
    <property type="evidence" value="ECO:0007669"/>
    <property type="project" value="UniProtKB-UniRule"/>
</dbReference>
<dbReference type="InterPro" id="IPR041562">
    <property type="entry name" value="MCM_lid"/>
</dbReference>
<dbReference type="Gene3D" id="3.40.50.300">
    <property type="entry name" value="P-loop containing nucleotide triphosphate hydrolases"/>
    <property type="match status" value="1"/>
</dbReference>
<evidence type="ECO:0000256" key="3">
    <source>
        <dbReference type="ARBA" id="ARBA00022705"/>
    </source>
</evidence>
<evidence type="ECO:0000256" key="12">
    <source>
        <dbReference type="RuleBase" id="RU368063"/>
    </source>
</evidence>
<evidence type="ECO:0000259" key="15">
    <source>
        <dbReference type="Pfam" id="PF17855"/>
    </source>
</evidence>
<evidence type="ECO:0000256" key="9">
    <source>
        <dbReference type="ARBA" id="ARBA00023242"/>
    </source>
</evidence>
<feature type="domain" description="MCM AAA-lid" evidence="15">
    <location>
        <begin position="262"/>
        <end position="333"/>
    </location>
</feature>
<keyword evidence="8 12" id="KW-0238">DNA-binding</keyword>
<gene>
    <name evidence="16" type="ORF">GSTENG00011881001</name>
</gene>
<keyword evidence="10 12" id="KW-0131">Cell cycle</keyword>
<dbReference type="PANTHER" id="PTHR11630">
    <property type="entry name" value="DNA REPLICATION LICENSING FACTOR MCM FAMILY MEMBER"/>
    <property type="match status" value="1"/>
</dbReference>
<comment type="subcellular location">
    <subcellularLocation>
        <location evidence="1 12">Nucleus</location>
    </subcellularLocation>
</comment>
<evidence type="ECO:0000256" key="5">
    <source>
        <dbReference type="ARBA" id="ARBA00022801"/>
    </source>
</evidence>
<keyword evidence="7 12" id="KW-0067">ATP-binding</keyword>
<organism evidence="16">
    <name type="scientific">Tetraodon nigroviridis</name>
    <name type="common">Spotted green pufferfish</name>
    <name type="synonym">Chelonodon nigroviridis</name>
    <dbReference type="NCBI Taxonomy" id="99883"/>
    <lineage>
        <taxon>Eukaryota</taxon>
        <taxon>Metazoa</taxon>
        <taxon>Chordata</taxon>
        <taxon>Craniata</taxon>
        <taxon>Vertebrata</taxon>
        <taxon>Euteleostomi</taxon>
        <taxon>Actinopterygii</taxon>
        <taxon>Neopterygii</taxon>
        <taxon>Teleostei</taxon>
        <taxon>Neoteleostei</taxon>
        <taxon>Acanthomorphata</taxon>
        <taxon>Eupercaria</taxon>
        <taxon>Tetraodontiformes</taxon>
        <taxon>Tetradontoidea</taxon>
        <taxon>Tetraodontidae</taxon>
        <taxon>Tetraodon</taxon>
    </lineage>
</organism>
<dbReference type="Pfam" id="PF14551">
    <property type="entry name" value="MCM_N"/>
    <property type="match status" value="1"/>
</dbReference>
<sequence length="349" mass="38768">MEDLASFDEDLSDCLYKMPTENLPLLEEAAKEVADEVTRPRPTGEEMMQDIQVMLKSDAHHASIRSLKVLVFLIFVTHFWSLLLKLTSFVVPDLQSDQVSHLVKVHGIIISATAVKAKATKVCLQCRGCRNIINNIPLPPGLQGYALPRKCNVENAGRMKCPVDPYFIIPDRCVCIDFQTLRLQESPDAVPHGEMPRHLQLYCDRYLCDRVVPGNRVTIMGIYSIKKVAAAKAKGKERNAGVGLRSSYLRVVGIQVDTEGAAAASEKLKNRYVLMRTGAREHERETDKRPSIPITVRQLEAVVRIAESLAKMKLQAVAGEEEVDEALRLFQVSTLDAALSGNLSGACWC</sequence>
<dbReference type="Pfam" id="PF17855">
    <property type="entry name" value="MCM_lid"/>
    <property type="match status" value="1"/>
</dbReference>
<dbReference type="PRINTS" id="PR01661">
    <property type="entry name" value="MCMPROTEIN5"/>
</dbReference>
<evidence type="ECO:0000313" key="16">
    <source>
        <dbReference type="EMBL" id="CAF95283.1"/>
    </source>
</evidence>
<dbReference type="InterPro" id="IPR027925">
    <property type="entry name" value="MCM_N"/>
</dbReference>
<dbReference type="InterPro" id="IPR033762">
    <property type="entry name" value="MCM_OB"/>
</dbReference>
<feature type="domain" description="MCM OB" evidence="14">
    <location>
        <begin position="93"/>
        <end position="225"/>
    </location>
</feature>
<keyword evidence="5 12" id="KW-0378">Hydrolase</keyword>
<dbReference type="Pfam" id="PF17207">
    <property type="entry name" value="MCM_OB"/>
    <property type="match status" value="1"/>
</dbReference>
<dbReference type="InterPro" id="IPR031327">
    <property type="entry name" value="MCM"/>
</dbReference>
<dbReference type="GO" id="GO:0017116">
    <property type="term" value="F:single-stranded DNA helicase activity"/>
    <property type="evidence" value="ECO:0007669"/>
    <property type="project" value="TreeGrafter"/>
</dbReference>
<dbReference type="GO" id="GO:0016787">
    <property type="term" value="F:hydrolase activity"/>
    <property type="evidence" value="ECO:0007669"/>
    <property type="project" value="UniProtKB-KW"/>
</dbReference>
<dbReference type="SMART" id="SM00350">
    <property type="entry name" value="MCM"/>
    <property type="match status" value="1"/>
</dbReference>
<keyword evidence="6 12" id="KW-0347">Helicase</keyword>
<comment type="function">
    <text evidence="12">Acts as component of the MCM2-7 complex (MCM complex) which is the replicative helicase essential for 'once per cell cycle' DNA replication initiation and elongation in eukaryotic cells. The active ATPase sites in the MCM2-7 ring are formed through the interaction surfaces of two neighboring subunits such that a critical structure of a conserved arginine finger motif is provided in trans relative to the ATP-binding site of the Walker A box of the adjacent subunit. The six ATPase active sites, however, are likely to contribute differentially to the complex helicase activity.</text>
</comment>
<reference evidence="16" key="1">
    <citation type="journal article" date="2004" name="Nature">
        <title>Genome duplication in the teleost fish Tetraodon nigroviridis reveals the early vertebrate proto-karyotype.</title>
        <authorList>
            <person name="Jaillon O."/>
            <person name="Aury J.-M."/>
            <person name="Brunet F."/>
            <person name="Petit J.-L."/>
            <person name="Stange-Thomann N."/>
            <person name="Mauceli E."/>
            <person name="Bouneau L."/>
            <person name="Fischer C."/>
            <person name="Ozouf-Costaz C."/>
            <person name="Bernot A."/>
            <person name="Nicaud S."/>
            <person name="Jaffe D."/>
            <person name="Fisher S."/>
            <person name="Lutfalla G."/>
            <person name="Dossat C."/>
            <person name="Segurens B."/>
            <person name="Dasilva C."/>
            <person name="Salanoubat M."/>
            <person name="Levy M."/>
            <person name="Boudet N."/>
            <person name="Castellano S."/>
            <person name="Anthouard V."/>
            <person name="Jubin C."/>
            <person name="Castelli V."/>
            <person name="Katinka M."/>
            <person name="Vacherie B."/>
            <person name="Biemont C."/>
            <person name="Skalli Z."/>
            <person name="Cattolico L."/>
            <person name="Poulain J."/>
            <person name="De Berardinis V."/>
            <person name="Cruaud C."/>
            <person name="Duprat S."/>
            <person name="Brottier P."/>
            <person name="Coutanceau J.-P."/>
            <person name="Gouzy J."/>
            <person name="Parra G."/>
            <person name="Lardier G."/>
            <person name="Chapple C."/>
            <person name="McKernan K.J."/>
            <person name="McEwan P."/>
            <person name="Bosak S."/>
            <person name="Kellis M."/>
            <person name="Volff J.-N."/>
            <person name="Guigo R."/>
            <person name="Zody M.C."/>
            <person name="Mesirov J."/>
            <person name="Lindblad-Toh K."/>
            <person name="Birren B."/>
            <person name="Nusbaum C."/>
            <person name="Kahn D."/>
            <person name="Robinson-Rechavi M."/>
            <person name="Laudet V."/>
            <person name="Schachter V."/>
            <person name="Quetier F."/>
            <person name="Saurin W."/>
            <person name="Scarpelli C."/>
            <person name="Wincker P."/>
            <person name="Lander E.S."/>
            <person name="Weissenbach J."/>
            <person name="Roest Crollius H."/>
        </authorList>
    </citation>
    <scope>NUCLEOTIDE SEQUENCE [LARGE SCALE GENOMIC DNA]</scope>
</reference>
<dbReference type="GO" id="GO:0043138">
    <property type="term" value="F:3'-5' DNA helicase activity"/>
    <property type="evidence" value="ECO:0007669"/>
    <property type="project" value="TreeGrafter"/>
</dbReference>
<dbReference type="SUPFAM" id="SSF50249">
    <property type="entry name" value="Nucleic acid-binding proteins"/>
    <property type="match status" value="1"/>
</dbReference>
<evidence type="ECO:0000256" key="1">
    <source>
        <dbReference type="ARBA" id="ARBA00004123"/>
    </source>
</evidence>
<evidence type="ECO:0000256" key="4">
    <source>
        <dbReference type="ARBA" id="ARBA00022741"/>
    </source>
</evidence>
<evidence type="ECO:0000256" key="10">
    <source>
        <dbReference type="ARBA" id="ARBA00023306"/>
    </source>
</evidence>
<keyword evidence="9 12" id="KW-0539">Nucleus</keyword>
<dbReference type="GO" id="GO:0005634">
    <property type="term" value="C:nucleus"/>
    <property type="evidence" value="ECO:0007669"/>
    <property type="project" value="UniProtKB-SubCell"/>
</dbReference>
<dbReference type="GO" id="GO:0042555">
    <property type="term" value="C:MCM complex"/>
    <property type="evidence" value="ECO:0007669"/>
    <property type="project" value="UniProtKB-UniRule"/>
</dbReference>
<dbReference type="OrthoDB" id="10036721at2759"/>
<dbReference type="AlphaFoldDB" id="Q4SVP9"/>
<evidence type="ECO:0000256" key="11">
    <source>
        <dbReference type="ARBA" id="ARBA00048432"/>
    </source>
</evidence>